<evidence type="ECO:0000256" key="1">
    <source>
        <dbReference type="PROSITE-ProRule" id="PRU00409"/>
    </source>
</evidence>
<reference evidence="3 4" key="1">
    <citation type="submission" date="2018-03" db="EMBL/GenBank/DDBJ databases">
        <title>Genomic Encyclopedia of Archaeal and Bacterial Type Strains, Phase II (KMG-II): from individual species to whole genera.</title>
        <authorList>
            <person name="Goeker M."/>
        </authorList>
    </citation>
    <scope>NUCLEOTIDE SEQUENCE [LARGE SCALE GENOMIC DNA]</scope>
    <source>
        <strain evidence="3 4">DSM 24859</strain>
    </source>
</reference>
<keyword evidence="1" id="KW-0067">ATP-binding</keyword>
<dbReference type="OrthoDB" id="9803907at2"/>
<sequence>MGKIKVIRSAVSSLPSAGIIKLLQENDFYVIGSDITEKSAGRLLVDDFFIVDKAVDANKATVCEQYLENIQKTKAKWIISGPENEIVLLSSFEQQLLSVGCRLFHPGQDTLEKITDKYILNNALKGKVPLKPLCMLEEYSVNKDSFEGQKLVVKPRKGRGSNGVHILQKNSEDMRRLQESLPPNEYIVQEFIPGQEYSVDCLFDNQGGLLNAVVRERLAVDSGVVIISRTIRKERILEYISGISSVFSFRGFNCIQFREHEGDYFLTDINPRIGGGSILSLRASDCMLSNFISLLRNEDDKLVHNNFDVKDKTMYRYYEEIYE</sequence>
<protein>
    <submittedName>
        <fullName evidence="3">Carbamoylphosphate synthase large subunit</fullName>
    </submittedName>
</protein>
<keyword evidence="4" id="KW-1185">Reference proteome</keyword>
<organism evidence="3 4">
    <name type="scientific">Chitinophaga niastensis</name>
    <dbReference type="NCBI Taxonomy" id="536980"/>
    <lineage>
        <taxon>Bacteria</taxon>
        <taxon>Pseudomonadati</taxon>
        <taxon>Bacteroidota</taxon>
        <taxon>Chitinophagia</taxon>
        <taxon>Chitinophagales</taxon>
        <taxon>Chitinophagaceae</taxon>
        <taxon>Chitinophaga</taxon>
    </lineage>
</organism>
<dbReference type="AlphaFoldDB" id="A0A2P8HRY4"/>
<dbReference type="Gene3D" id="3.40.50.20">
    <property type="match status" value="1"/>
</dbReference>
<dbReference type="SUPFAM" id="SSF56059">
    <property type="entry name" value="Glutathione synthetase ATP-binding domain-like"/>
    <property type="match status" value="1"/>
</dbReference>
<comment type="caution">
    <text evidence="3">The sequence shown here is derived from an EMBL/GenBank/DDBJ whole genome shotgun (WGS) entry which is preliminary data.</text>
</comment>
<dbReference type="Proteomes" id="UP000240971">
    <property type="component" value="Unassembled WGS sequence"/>
</dbReference>
<dbReference type="PROSITE" id="PS50975">
    <property type="entry name" value="ATP_GRASP"/>
    <property type="match status" value="1"/>
</dbReference>
<name>A0A2P8HRY4_CHINA</name>
<dbReference type="Gene3D" id="3.30.470.20">
    <property type="entry name" value="ATP-grasp fold, B domain"/>
    <property type="match status" value="1"/>
</dbReference>
<dbReference type="RefSeq" id="WP_106526221.1">
    <property type="nucleotide sequence ID" value="NZ_PYAW01000001.1"/>
</dbReference>
<accession>A0A2P8HRY4</accession>
<dbReference type="EMBL" id="PYAW01000001">
    <property type="protein sequence ID" value="PSL48952.1"/>
    <property type="molecule type" value="Genomic_DNA"/>
</dbReference>
<dbReference type="InterPro" id="IPR003806">
    <property type="entry name" value="ATP-grasp_PylC-type"/>
</dbReference>
<gene>
    <name evidence="3" type="ORF">CLV51_101282</name>
</gene>
<dbReference type="Pfam" id="PF02655">
    <property type="entry name" value="ATP-grasp_3"/>
    <property type="match status" value="1"/>
</dbReference>
<keyword evidence="1" id="KW-0547">Nucleotide-binding</keyword>
<feature type="domain" description="ATP-grasp" evidence="2">
    <location>
        <begin position="120"/>
        <end position="303"/>
    </location>
</feature>
<evidence type="ECO:0000259" key="2">
    <source>
        <dbReference type="PROSITE" id="PS50975"/>
    </source>
</evidence>
<evidence type="ECO:0000313" key="3">
    <source>
        <dbReference type="EMBL" id="PSL48952.1"/>
    </source>
</evidence>
<evidence type="ECO:0000313" key="4">
    <source>
        <dbReference type="Proteomes" id="UP000240971"/>
    </source>
</evidence>
<dbReference type="InterPro" id="IPR011761">
    <property type="entry name" value="ATP-grasp"/>
</dbReference>
<dbReference type="GO" id="GO:0005524">
    <property type="term" value="F:ATP binding"/>
    <property type="evidence" value="ECO:0007669"/>
    <property type="project" value="UniProtKB-UniRule"/>
</dbReference>
<dbReference type="Gene3D" id="3.30.1490.330">
    <property type="match status" value="1"/>
</dbReference>
<proteinExistence type="predicted"/>
<dbReference type="GO" id="GO:0046872">
    <property type="term" value="F:metal ion binding"/>
    <property type="evidence" value="ECO:0007669"/>
    <property type="project" value="InterPro"/>
</dbReference>